<feature type="compositionally biased region" description="Basic and acidic residues" evidence="1">
    <location>
        <begin position="96"/>
        <end position="106"/>
    </location>
</feature>
<comment type="caution">
    <text evidence="3">The sequence shown here is derived from an EMBL/GenBank/DDBJ whole genome shotgun (WGS) entry which is preliminary data.</text>
</comment>
<sequence length="106" mass="10767">MAGSALAFLGFLGAVTGAAGGAFFFGGAGALWGALLGAHVLVILGVLTLFISDEPRSEEAAAKDPGFDPSVGAKSLRRIAQGHSPVHAPLTTACDIPHESRRRDQA</sequence>
<evidence type="ECO:0000256" key="2">
    <source>
        <dbReference type="SAM" id="Phobius"/>
    </source>
</evidence>
<accession>A0A2T1HQE4</accession>
<name>A0A2T1HQE4_9HYPH</name>
<reference evidence="4" key="1">
    <citation type="submission" date="2018-03" db="EMBL/GenBank/DDBJ databases">
        <authorList>
            <person name="Sun L."/>
            <person name="Liu H."/>
            <person name="Chen W."/>
            <person name="Huang K."/>
            <person name="Liu W."/>
            <person name="Gao X."/>
        </authorList>
    </citation>
    <scope>NUCLEOTIDE SEQUENCE [LARGE SCALE GENOMIC DNA]</scope>
    <source>
        <strain evidence="4">SH9</strain>
    </source>
</reference>
<keyword evidence="2" id="KW-1133">Transmembrane helix</keyword>
<dbReference type="AlphaFoldDB" id="A0A2T1HQE4"/>
<evidence type="ECO:0000256" key="1">
    <source>
        <dbReference type="SAM" id="MobiDB-lite"/>
    </source>
</evidence>
<keyword evidence="4" id="KW-1185">Reference proteome</keyword>
<feature type="region of interest" description="Disordered" evidence="1">
    <location>
        <begin position="81"/>
        <end position="106"/>
    </location>
</feature>
<evidence type="ECO:0000313" key="4">
    <source>
        <dbReference type="Proteomes" id="UP000239772"/>
    </source>
</evidence>
<dbReference type="RefSeq" id="WP_106338101.1">
    <property type="nucleotide sequence ID" value="NZ_PVZS01000019.1"/>
</dbReference>
<organism evidence="3 4">
    <name type="scientific">Alsobacter soli</name>
    <dbReference type="NCBI Taxonomy" id="2109933"/>
    <lineage>
        <taxon>Bacteria</taxon>
        <taxon>Pseudomonadati</taxon>
        <taxon>Pseudomonadota</taxon>
        <taxon>Alphaproteobacteria</taxon>
        <taxon>Hyphomicrobiales</taxon>
        <taxon>Alsobacteraceae</taxon>
        <taxon>Alsobacter</taxon>
    </lineage>
</organism>
<evidence type="ECO:0000313" key="3">
    <source>
        <dbReference type="EMBL" id="PSC03863.1"/>
    </source>
</evidence>
<keyword evidence="2" id="KW-0472">Membrane</keyword>
<protein>
    <submittedName>
        <fullName evidence="3">Uncharacterized protein</fullName>
    </submittedName>
</protein>
<proteinExistence type="predicted"/>
<dbReference type="EMBL" id="PVZS01000019">
    <property type="protein sequence ID" value="PSC03863.1"/>
    <property type="molecule type" value="Genomic_DNA"/>
</dbReference>
<gene>
    <name evidence="3" type="ORF">SLNSH_16440</name>
</gene>
<feature type="transmembrane region" description="Helical" evidence="2">
    <location>
        <begin position="30"/>
        <end position="51"/>
    </location>
</feature>
<keyword evidence="2" id="KW-0812">Transmembrane</keyword>
<dbReference type="Proteomes" id="UP000239772">
    <property type="component" value="Unassembled WGS sequence"/>
</dbReference>